<keyword evidence="8" id="KW-1185">Reference proteome</keyword>
<evidence type="ECO:0000256" key="6">
    <source>
        <dbReference type="SAM" id="Phobius"/>
    </source>
</evidence>
<evidence type="ECO:0000256" key="3">
    <source>
        <dbReference type="ARBA" id="ARBA00019539"/>
    </source>
</evidence>
<evidence type="ECO:0000256" key="2">
    <source>
        <dbReference type="ARBA" id="ARBA00018424"/>
    </source>
</evidence>
<accession>A0A423W838</accession>
<dbReference type="EMBL" id="LKEA01000023">
    <property type="protein sequence ID" value="ROV99502.1"/>
    <property type="molecule type" value="Genomic_DNA"/>
</dbReference>
<evidence type="ECO:0000313" key="7">
    <source>
        <dbReference type="EMBL" id="ROV99502.1"/>
    </source>
</evidence>
<comment type="subunit">
    <text evidence="1">Interacts with lipid droplet proteins.</text>
</comment>
<keyword evidence="6" id="KW-0472">Membrane</keyword>
<dbReference type="GO" id="GO:0005741">
    <property type="term" value="C:mitochondrial outer membrane"/>
    <property type="evidence" value="ECO:0007669"/>
    <property type="project" value="TreeGrafter"/>
</dbReference>
<organism evidence="7 8">
    <name type="scientific">Cytospora schulzeri</name>
    <dbReference type="NCBI Taxonomy" id="448051"/>
    <lineage>
        <taxon>Eukaryota</taxon>
        <taxon>Fungi</taxon>
        <taxon>Dikarya</taxon>
        <taxon>Ascomycota</taxon>
        <taxon>Pezizomycotina</taxon>
        <taxon>Sordariomycetes</taxon>
        <taxon>Sordariomycetidae</taxon>
        <taxon>Diaporthales</taxon>
        <taxon>Cytosporaceae</taxon>
        <taxon>Cytospora</taxon>
    </lineage>
</organism>
<keyword evidence="6" id="KW-0812">Transmembrane</keyword>
<feature type="region of interest" description="Disordered" evidence="5">
    <location>
        <begin position="267"/>
        <end position="297"/>
    </location>
</feature>
<evidence type="ECO:0000256" key="5">
    <source>
        <dbReference type="SAM" id="MobiDB-lite"/>
    </source>
</evidence>
<dbReference type="GO" id="GO:0005634">
    <property type="term" value="C:nucleus"/>
    <property type="evidence" value="ECO:0007669"/>
    <property type="project" value="TreeGrafter"/>
</dbReference>
<dbReference type="AlphaFoldDB" id="A0A423W838"/>
<dbReference type="PANTHER" id="PTHR31859">
    <property type="entry name" value="TETRATRICOPEPTIDE REPEAT PROTEIN 39 FAMILY MEMBER"/>
    <property type="match status" value="1"/>
</dbReference>
<dbReference type="GO" id="GO:0005829">
    <property type="term" value="C:cytosol"/>
    <property type="evidence" value="ECO:0007669"/>
    <property type="project" value="TreeGrafter"/>
</dbReference>
<feature type="region of interest" description="Disordered" evidence="5">
    <location>
        <begin position="222"/>
        <end position="252"/>
    </location>
</feature>
<protein>
    <recommendedName>
        <fullName evidence="2">Inclusion body clearance protein IML2</fullName>
    </recommendedName>
    <alternativeName>
        <fullName evidence="3">Inclusion body clearance protein iml2</fullName>
    </alternativeName>
</protein>
<evidence type="ECO:0000256" key="1">
    <source>
        <dbReference type="ARBA" id="ARBA00011408"/>
    </source>
</evidence>
<evidence type="ECO:0000256" key="4">
    <source>
        <dbReference type="ARBA" id="ARBA00043897"/>
    </source>
</evidence>
<feature type="compositionally biased region" description="Polar residues" evidence="5">
    <location>
        <begin position="224"/>
        <end position="236"/>
    </location>
</feature>
<reference evidence="7 8" key="1">
    <citation type="submission" date="2015-09" db="EMBL/GenBank/DDBJ databases">
        <title>Host preference determinants of Valsa canker pathogens revealed by comparative genomics.</title>
        <authorList>
            <person name="Yin Z."/>
            <person name="Huang L."/>
        </authorList>
    </citation>
    <scope>NUCLEOTIDE SEQUENCE [LARGE SCALE GENOMIC DNA]</scope>
    <source>
        <strain evidence="7 8">03-1</strain>
    </source>
</reference>
<feature type="compositionally biased region" description="Polar residues" evidence="5">
    <location>
        <begin position="10"/>
        <end position="29"/>
    </location>
</feature>
<dbReference type="OrthoDB" id="2154985at2759"/>
<feature type="region of interest" description="Disordered" evidence="5">
    <location>
        <begin position="1"/>
        <end position="40"/>
    </location>
</feature>
<dbReference type="Pfam" id="PF10300">
    <property type="entry name" value="Iml2-TPR_39"/>
    <property type="match status" value="1"/>
</dbReference>
<comment type="function">
    <text evidence="4">Inclusion body (IB) resident protein that interacts strongly with lipid droplet (LD) proteins. Involved in LD-mediated IB clearing after protein folding stress, probably by enabling access to the IBs of an LD-stored soluble sterol derivative that acts as a chaperone in inclusion clearing.</text>
</comment>
<comment type="caution">
    <text evidence="7">The sequence shown here is derived from an EMBL/GenBank/DDBJ whole genome shotgun (WGS) entry which is preliminary data.</text>
</comment>
<sequence length="751" mass="83628">MKSWFKGSGASDNSKPILSPSKNASSSQVADPRDVEASDLQDAMQAAGRIVNDDIEGAEEQLRARKDSSSFHLLGLGVAIFMRSILGFEKDVMAEAGNRLAECETKSWSDLKKAQKLADGGGGGWFRGSGSANGQVPVKASQIYPPGSEFQLVNAEAQLMGAILAVMHESLTEGIKGFYKLRKAFITLDAIMEAEAKFLAAHKNTEAAKRGSVEPHSDIESLKSLGSTEQSHSSATYRGRLERANSKSAPSSILEKEMGDLDLETAAVSAPDSRTSTPESKTLRSPARQTTFEQDGPDSSLFTNPVDIFVHSGANMCFGILLLIISMVPPAFSKLLYIIGFKGDRERGVQMLWQSTKFNNVNAGVAGLMLLAYYNGILAFSDILPSEDDVRQLADESEVVGYPDERCSALLHSMRSQYPESRMWKVEEARSLANARRIPEAIEMLKANTDSKMRQVTALNTFELSVNALFMMDWVTMRDGFLRCIELNDWSHSMYYYFAGVAEIEMYRDAVQAGDDTEAKKHKKAAVGYLKKCPEVAGRKKFLAKQMPFEVFALRKIQKWEERAKEYGVDLVDAVTISPAQEMTYLWSGSKRMNNEMLEKALKCLDLDRWTVGKENVEKLKVIPDEAAGQADAEAAILSSLGRYDEARAKVKSFLNMDKTLFKGSTKDDYSLPCAYYEMAVAAWRECCDPRAWPAEPEKVDEYRLKKVNECQEYLDHVKIWEAFVLDARIGMRVQTGTDSIAWLKRKKNWV</sequence>
<proteinExistence type="predicted"/>
<evidence type="ECO:0000313" key="8">
    <source>
        <dbReference type="Proteomes" id="UP000283895"/>
    </source>
</evidence>
<gene>
    <name evidence="7" type="ORF">VMCG_06371</name>
</gene>
<dbReference type="PANTHER" id="PTHR31859:SF1">
    <property type="entry name" value="TETRATRICOPEPTIDE REPEAT PROTEIN 39C"/>
    <property type="match status" value="1"/>
</dbReference>
<feature type="transmembrane region" description="Helical" evidence="6">
    <location>
        <begin position="361"/>
        <end position="381"/>
    </location>
</feature>
<feature type="transmembrane region" description="Helical" evidence="6">
    <location>
        <begin position="318"/>
        <end position="340"/>
    </location>
</feature>
<dbReference type="Proteomes" id="UP000283895">
    <property type="component" value="Unassembled WGS sequence"/>
</dbReference>
<keyword evidence="6" id="KW-1133">Transmembrane helix</keyword>
<name>A0A423W838_9PEZI</name>
<dbReference type="InterPro" id="IPR019412">
    <property type="entry name" value="IML2/TPR_39"/>
</dbReference>